<dbReference type="InterPro" id="IPR013324">
    <property type="entry name" value="RNA_pol_sigma_r3/r4-like"/>
</dbReference>
<evidence type="ECO:0000259" key="7">
    <source>
        <dbReference type="Pfam" id="PF08281"/>
    </source>
</evidence>
<organism evidence="8 9">
    <name type="scientific">Streptomyces olivochromogenes</name>
    <dbReference type="NCBI Taxonomy" id="1963"/>
    <lineage>
        <taxon>Bacteria</taxon>
        <taxon>Bacillati</taxon>
        <taxon>Actinomycetota</taxon>
        <taxon>Actinomycetes</taxon>
        <taxon>Kitasatosporales</taxon>
        <taxon>Streptomycetaceae</taxon>
        <taxon>Streptomyces</taxon>
    </lineage>
</organism>
<dbReference type="GO" id="GO:0003677">
    <property type="term" value="F:DNA binding"/>
    <property type="evidence" value="ECO:0007669"/>
    <property type="project" value="InterPro"/>
</dbReference>
<dbReference type="SUPFAM" id="SSF88946">
    <property type="entry name" value="Sigma2 domain of RNA polymerase sigma factors"/>
    <property type="match status" value="1"/>
</dbReference>
<dbReference type="Gene3D" id="3.10.450.50">
    <property type="match status" value="1"/>
</dbReference>
<comment type="subunit">
    <text evidence="2">Interacts transiently with the RNA polymerase catalytic core formed by RpoA, RpoB, RpoC and RpoZ (2 alpha, 1 beta, 1 beta' and 1 omega subunit) to form the RNA polymerase holoenzyme that can initiate transcription.</text>
</comment>
<dbReference type="STRING" id="1963.AQJ27_01325"/>
<sequence>MDDDELLEHLADRFQEHRGRLRAVAYRMLGSLSEADDAVQEVWLKLGRTDVGEIRNLAGWLTTVVGRVCLDLLRSRAARREEPLDTYVPDPLVSPLERIDPEQEVLLADSVGLALLVVLETLEPAERLAFVLHDMFAVPFDDIAPVVGRSSAATRQLASRARRRVRGAAAPEPELDPARQKLVLDAFLAASRAGDFEALVSVLHPDVVLRVDSGVLVGGAAASKVVHGATGVAQQALMFRQFAEFSRLVLVNGAIGVVTAPEGRPLSVMAVTITDGRVIEMYILADPARLSDLALPDLAG</sequence>
<dbReference type="PANTHER" id="PTHR30173:SF43">
    <property type="entry name" value="ECF RNA POLYMERASE SIGMA FACTOR SIGI-RELATED"/>
    <property type="match status" value="1"/>
</dbReference>
<dbReference type="Gene3D" id="1.10.10.10">
    <property type="entry name" value="Winged helix-like DNA-binding domain superfamily/Winged helix DNA-binding domain"/>
    <property type="match status" value="1"/>
</dbReference>
<dbReference type="Proteomes" id="UP000217446">
    <property type="component" value="Unassembled WGS sequence"/>
</dbReference>
<dbReference type="EMBL" id="BDQI01000001">
    <property type="protein sequence ID" value="GAX49451.1"/>
    <property type="molecule type" value="Genomic_DNA"/>
</dbReference>
<keyword evidence="9" id="KW-1185">Reference proteome</keyword>
<evidence type="ECO:0000256" key="5">
    <source>
        <dbReference type="ARBA" id="ARBA00023163"/>
    </source>
</evidence>
<dbReference type="InterPro" id="IPR032710">
    <property type="entry name" value="NTF2-like_dom_sf"/>
</dbReference>
<reference evidence="9" key="1">
    <citation type="submission" date="2017-05" db="EMBL/GenBank/DDBJ databases">
        <title>Streptomyces olivochromogenes NBRC 3561 whole genome shotgun sequence.</title>
        <authorList>
            <person name="Dohra H."/>
            <person name="Kodani S."/>
        </authorList>
    </citation>
    <scope>NUCLEOTIDE SEQUENCE [LARGE SCALE GENOMIC DNA]</scope>
    <source>
        <strain evidence="9">NBRC 3561</strain>
    </source>
</reference>
<dbReference type="NCBIfam" id="NF007214">
    <property type="entry name" value="PRK09636.1"/>
    <property type="match status" value="1"/>
</dbReference>
<keyword evidence="3" id="KW-0805">Transcription regulation</keyword>
<gene>
    <name evidence="8" type="ORF">SO3561_00940</name>
</gene>
<dbReference type="GO" id="GO:0016987">
    <property type="term" value="F:sigma factor activity"/>
    <property type="evidence" value="ECO:0007669"/>
    <property type="project" value="UniProtKB-KW"/>
</dbReference>
<dbReference type="RefSeq" id="WP_067360330.1">
    <property type="nucleotide sequence ID" value="NZ_BDQI01000001.1"/>
</dbReference>
<dbReference type="Pfam" id="PF04542">
    <property type="entry name" value="Sigma70_r2"/>
    <property type="match status" value="1"/>
</dbReference>
<comment type="caution">
    <text evidence="8">The sequence shown here is derived from an EMBL/GenBank/DDBJ whole genome shotgun (WGS) entry which is preliminary data.</text>
</comment>
<evidence type="ECO:0000256" key="3">
    <source>
        <dbReference type="ARBA" id="ARBA00023015"/>
    </source>
</evidence>
<dbReference type="InterPro" id="IPR007627">
    <property type="entry name" value="RNA_pol_sigma70_r2"/>
</dbReference>
<proteinExistence type="inferred from homology"/>
<keyword evidence="4" id="KW-0731">Sigma factor</keyword>
<dbReference type="Pfam" id="PF08281">
    <property type="entry name" value="Sigma70_r4_2"/>
    <property type="match status" value="1"/>
</dbReference>
<dbReference type="NCBIfam" id="TIGR02937">
    <property type="entry name" value="sigma70-ECF"/>
    <property type="match status" value="1"/>
</dbReference>
<feature type="domain" description="RNA polymerase sigma factor 70 region 4 type 2" evidence="7">
    <location>
        <begin position="114"/>
        <end position="164"/>
    </location>
</feature>
<dbReference type="SUPFAM" id="SSF88659">
    <property type="entry name" value="Sigma3 and sigma4 domains of RNA polymerase sigma factors"/>
    <property type="match status" value="1"/>
</dbReference>
<evidence type="ECO:0000313" key="9">
    <source>
        <dbReference type="Proteomes" id="UP000217446"/>
    </source>
</evidence>
<comment type="similarity">
    <text evidence="1">Belongs to the sigma-70 factor family. ECF subfamily.</text>
</comment>
<protein>
    <submittedName>
        <fullName evidence="8">RNA polymerase sigma factor</fullName>
    </submittedName>
</protein>
<dbReference type="InterPro" id="IPR014284">
    <property type="entry name" value="RNA_pol_sigma-70_dom"/>
</dbReference>
<evidence type="ECO:0000313" key="8">
    <source>
        <dbReference type="EMBL" id="GAX49451.1"/>
    </source>
</evidence>
<dbReference type="InterPro" id="IPR052704">
    <property type="entry name" value="ECF_Sigma-70_Domain"/>
</dbReference>
<dbReference type="InterPro" id="IPR036388">
    <property type="entry name" value="WH-like_DNA-bd_sf"/>
</dbReference>
<evidence type="ECO:0000256" key="1">
    <source>
        <dbReference type="ARBA" id="ARBA00010641"/>
    </source>
</evidence>
<dbReference type="InterPro" id="IPR013325">
    <property type="entry name" value="RNA_pol_sigma_r2"/>
</dbReference>
<evidence type="ECO:0000256" key="4">
    <source>
        <dbReference type="ARBA" id="ARBA00023082"/>
    </source>
</evidence>
<dbReference type="Gene3D" id="1.10.1740.10">
    <property type="match status" value="1"/>
</dbReference>
<dbReference type="GO" id="GO:0006352">
    <property type="term" value="P:DNA-templated transcription initiation"/>
    <property type="evidence" value="ECO:0007669"/>
    <property type="project" value="InterPro"/>
</dbReference>
<keyword evidence="5" id="KW-0804">Transcription</keyword>
<feature type="domain" description="RNA polymerase sigma-70 region 2" evidence="6">
    <location>
        <begin position="14"/>
        <end position="77"/>
    </location>
</feature>
<evidence type="ECO:0000256" key="2">
    <source>
        <dbReference type="ARBA" id="ARBA00011344"/>
    </source>
</evidence>
<dbReference type="InterPro" id="IPR013249">
    <property type="entry name" value="RNA_pol_sigma70_r4_t2"/>
</dbReference>
<name>A0A250V5I8_STROL</name>
<evidence type="ECO:0000259" key="6">
    <source>
        <dbReference type="Pfam" id="PF04542"/>
    </source>
</evidence>
<dbReference type="PANTHER" id="PTHR30173">
    <property type="entry name" value="SIGMA 19 FACTOR"/>
    <property type="match status" value="1"/>
</dbReference>
<accession>A0A250V5I8</accession>
<dbReference type="AlphaFoldDB" id="A0A250V5I8"/>
<dbReference type="SUPFAM" id="SSF54427">
    <property type="entry name" value="NTF2-like"/>
    <property type="match status" value="1"/>
</dbReference>